<comment type="caution">
    <text evidence="1">The sequence shown here is derived from an EMBL/GenBank/DDBJ whole genome shotgun (WGS) entry which is preliminary data.</text>
</comment>
<dbReference type="AlphaFoldDB" id="A0A0N8S8M6"/>
<protein>
    <submittedName>
        <fullName evidence="1">Methyltransferase</fullName>
    </submittedName>
</protein>
<dbReference type="Proteomes" id="UP000050420">
    <property type="component" value="Unassembled WGS sequence"/>
</dbReference>
<dbReference type="GO" id="GO:0008168">
    <property type="term" value="F:methyltransferase activity"/>
    <property type="evidence" value="ECO:0007669"/>
    <property type="project" value="UniProtKB-KW"/>
</dbReference>
<proteinExistence type="predicted"/>
<dbReference type="GO" id="GO:0032259">
    <property type="term" value="P:methylation"/>
    <property type="evidence" value="ECO:0007669"/>
    <property type="project" value="UniProtKB-KW"/>
</dbReference>
<sequence length="157" mass="18073">MTTAAKILDPCCGSRMFWFDKANQQVLFGDIRDEEHLLCDGRVLKVEPNVIMDFRSLPFEDGTFKLVVFDPPHLTRAGVDSWMRAKYGVLTSDWRDDISKGFAECFRVLATDGVLIFKWAETQVLVSELLALTDQKPLFGHKSGKREKTHWITFMKR</sequence>
<evidence type="ECO:0000313" key="1">
    <source>
        <dbReference type="EMBL" id="KPY02016.1"/>
    </source>
</evidence>
<gene>
    <name evidence="1" type="ORF">ALO63_102012</name>
</gene>
<keyword evidence="1" id="KW-0808">Transferase</keyword>
<name>A0A0N8S8M6_PSEA0</name>
<reference evidence="1 2" key="1">
    <citation type="submission" date="2015-09" db="EMBL/GenBank/DDBJ databases">
        <title>Genome announcement of multiple Pseudomonas syringae strains.</title>
        <authorList>
            <person name="Thakur S."/>
            <person name="Wang P.W."/>
            <person name="Gong Y."/>
            <person name="Weir B.S."/>
            <person name="Guttman D.S."/>
        </authorList>
    </citation>
    <scope>NUCLEOTIDE SEQUENCE [LARGE SCALE GENOMIC DNA]</scope>
    <source>
        <strain evidence="1 2">ICMP4331</strain>
    </source>
</reference>
<keyword evidence="1" id="KW-0489">Methyltransferase</keyword>
<dbReference type="Gene3D" id="3.40.50.150">
    <property type="entry name" value="Vaccinia Virus protein VP39"/>
    <property type="match status" value="1"/>
</dbReference>
<organism evidence="1 2">
    <name type="scientific">Pseudomonas amygdali pv. mori</name>
    <dbReference type="NCBI Taxonomy" id="34065"/>
    <lineage>
        <taxon>Bacteria</taxon>
        <taxon>Pseudomonadati</taxon>
        <taxon>Pseudomonadota</taxon>
        <taxon>Gammaproteobacteria</taxon>
        <taxon>Pseudomonadales</taxon>
        <taxon>Pseudomonadaceae</taxon>
        <taxon>Pseudomonas</taxon>
        <taxon>Pseudomonas amygdali</taxon>
    </lineage>
</organism>
<dbReference type="InterPro" id="IPR029063">
    <property type="entry name" value="SAM-dependent_MTases_sf"/>
</dbReference>
<dbReference type="SUPFAM" id="SSF53335">
    <property type="entry name" value="S-adenosyl-L-methionine-dependent methyltransferases"/>
    <property type="match status" value="1"/>
</dbReference>
<accession>A0A0N8S8M6</accession>
<evidence type="ECO:0000313" key="2">
    <source>
        <dbReference type="Proteomes" id="UP000050420"/>
    </source>
</evidence>
<dbReference type="PATRIC" id="fig|34065.5.peg.3898"/>
<dbReference type="EMBL" id="LJQU01000073">
    <property type="protein sequence ID" value="KPY02016.1"/>
    <property type="molecule type" value="Genomic_DNA"/>
</dbReference>